<organism evidence="2 3">
    <name type="scientific">Brevibacterium senegalense</name>
    <dbReference type="NCBI Taxonomy" id="1033736"/>
    <lineage>
        <taxon>Bacteria</taxon>
        <taxon>Bacillati</taxon>
        <taxon>Actinomycetota</taxon>
        <taxon>Actinomycetes</taxon>
        <taxon>Micrococcales</taxon>
        <taxon>Brevibacteriaceae</taxon>
        <taxon>Brevibacterium</taxon>
    </lineage>
</organism>
<reference evidence="2" key="1">
    <citation type="journal article" date="2021" name="PeerJ">
        <title>Extensive microbial diversity within the chicken gut microbiome revealed by metagenomics and culture.</title>
        <authorList>
            <person name="Gilroy R."/>
            <person name="Ravi A."/>
            <person name="Getino M."/>
            <person name="Pursley I."/>
            <person name="Horton D.L."/>
            <person name="Alikhan N.F."/>
            <person name="Baker D."/>
            <person name="Gharbi K."/>
            <person name="Hall N."/>
            <person name="Watson M."/>
            <person name="Adriaenssens E.M."/>
            <person name="Foster-Nyarko E."/>
            <person name="Jarju S."/>
            <person name="Secka A."/>
            <person name="Antonio M."/>
            <person name="Oren A."/>
            <person name="Chaudhuri R.R."/>
            <person name="La Ragione R."/>
            <person name="Hildebrand F."/>
            <person name="Pallen M.J."/>
        </authorList>
    </citation>
    <scope>NUCLEOTIDE SEQUENCE</scope>
    <source>
        <strain evidence="2">ChiGjej5B5-7349</strain>
    </source>
</reference>
<dbReference type="Gene3D" id="3.20.20.140">
    <property type="entry name" value="Metal-dependent hydrolases"/>
    <property type="match status" value="1"/>
</dbReference>
<dbReference type="EMBL" id="DYUK01000113">
    <property type="protein sequence ID" value="HJG79848.1"/>
    <property type="molecule type" value="Genomic_DNA"/>
</dbReference>
<accession>A0A921MD54</accession>
<dbReference type="GO" id="GO:0016810">
    <property type="term" value="F:hydrolase activity, acting on carbon-nitrogen (but not peptide) bonds"/>
    <property type="evidence" value="ECO:0007669"/>
    <property type="project" value="InterPro"/>
</dbReference>
<dbReference type="SUPFAM" id="SSF51338">
    <property type="entry name" value="Composite domain of metallo-dependent hydrolases"/>
    <property type="match status" value="1"/>
</dbReference>
<dbReference type="InterPro" id="IPR011059">
    <property type="entry name" value="Metal-dep_hydrolase_composite"/>
</dbReference>
<proteinExistence type="predicted"/>
<dbReference type="SUPFAM" id="SSF51556">
    <property type="entry name" value="Metallo-dependent hydrolases"/>
    <property type="match status" value="1"/>
</dbReference>
<evidence type="ECO:0000313" key="3">
    <source>
        <dbReference type="Proteomes" id="UP000784435"/>
    </source>
</evidence>
<reference evidence="2" key="2">
    <citation type="submission" date="2021-09" db="EMBL/GenBank/DDBJ databases">
        <authorList>
            <person name="Gilroy R."/>
        </authorList>
    </citation>
    <scope>NUCLEOTIDE SEQUENCE</scope>
    <source>
        <strain evidence="2">ChiGjej5B5-7349</strain>
    </source>
</reference>
<comment type="caution">
    <text evidence="2">The sequence shown here is derived from an EMBL/GenBank/DDBJ whole genome shotgun (WGS) entry which is preliminary data.</text>
</comment>
<evidence type="ECO:0000259" key="1">
    <source>
        <dbReference type="Pfam" id="PF01979"/>
    </source>
</evidence>
<sequence length="328" mass="33679">MTETASILSRGDVYSSADPFATAIAFTGPAVSWVGEDEAAAVADGRQIDLDGDLVAPGFVHAGLRLTGDDPDPAALLAAGVTSVHVLGESAHVDAFLACAPAALAVTAYPQGADGERASVPAADLAAHAQDDRALYVTVADADQLAAVLEVLADPEVRTRSQRRLWRLLLDLPVPADAIEALAATGIGITLDPARHAQPLAPLLSAGAQVSFALDTAQPWETVAAAVYRTQAGISARAAFNAATRFGFRALGRHEGGVLAPGAEATAVRWRVGELIVQVADERLAAWSTDPRSGTPGLPDLADDAPRPEVVQVWVRGEQVATGASGAA</sequence>
<dbReference type="Pfam" id="PF01979">
    <property type="entry name" value="Amidohydro_1"/>
    <property type="match status" value="1"/>
</dbReference>
<dbReference type="Proteomes" id="UP000784435">
    <property type="component" value="Unassembled WGS sequence"/>
</dbReference>
<dbReference type="AlphaFoldDB" id="A0A921MD54"/>
<dbReference type="InterPro" id="IPR032466">
    <property type="entry name" value="Metal_Hydrolase"/>
</dbReference>
<dbReference type="InterPro" id="IPR006680">
    <property type="entry name" value="Amidohydro-rel"/>
</dbReference>
<name>A0A921MD54_9MICO</name>
<feature type="domain" description="Amidohydrolase-related" evidence="1">
    <location>
        <begin position="193"/>
        <end position="320"/>
    </location>
</feature>
<gene>
    <name evidence="2" type="ORF">K8V08_05490</name>
</gene>
<protein>
    <submittedName>
        <fullName evidence="2">Amidohydrolase family protein</fullName>
    </submittedName>
</protein>
<evidence type="ECO:0000313" key="2">
    <source>
        <dbReference type="EMBL" id="HJG79848.1"/>
    </source>
</evidence>